<dbReference type="Proteomes" id="UP001174936">
    <property type="component" value="Unassembled WGS sequence"/>
</dbReference>
<dbReference type="InterPro" id="IPR027786">
    <property type="entry name" value="Nse4/EID"/>
</dbReference>
<evidence type="ECO:0000256" key="8">
    <source>
        <dbReference type="SAM" id="MobiDB-lite"/>
    </source>
</evidence>
<dbReference type="EMBL" id="JAULSV010000001">
    <property type="protein sequence ID" value="KAK0655940.1"/>
    <property type="molecule type" value="Genomic_DNA"/>
</dbReference>
<evidence type="ECO:0000313" key="11">
    <source>
        <dbReference type="EMBL" id="KAK0655940.1"/>
    </source>
</evidence>
<dbReference type="Pfam" id="PF08743">
    <property type="entry name" value="Nse4_C"/>
    <property type="match status" value="1"/>
</dbReference>
<dbReference type="Pfam" id="PF15412">
    <property type="entry name" value="Nse4-Nse3_bdg"/>
    <property type="match status" value="1"/>
</dbReference>
<evidence type="ECO:0000256" key="6">
    <source>
        <dbReference type="ARBA" id="ARBA00023242"/>
    </source>
</evidence>
<keyword evidence="4 7" id="KW-0233">DNA recombination</keyword>
<dbReference type="PANTHER" id="PTHR16140:SF0">
    <property type="entry name" value="NON-STRUCTURAL MAINTENANCE OF CHROMOSOMES ELEMENT 4"/>
    <property type="match status" value="1"/>
</dbReference>
<feature type="domain" description="Nse4/EID protein Nse3/MAGE-binding" evidence="10">
    <location>
        <begin position="56"/>
        <end position="108"/>
    </location>
</feature>
<evidence type="ECO:0000256" key="4">
    <source>
        <dbReference type="ARBA" id="ARBA00023172"/>
    </source>
</evidence>
<evidence type="ECO:0000256" key="1">
    <source>
        <dbReference type="ARBA" id="ARBA00004123"/>
    </source>
</evidence>
<keyword evidence="12" id="KW-1185">Reference proteome</keyword>
<comment type="similarity">
    <text evidence="2 7">Belongs to the NSE4 family.</text>
</comment>
<reference evidence="11" key="1">
    <citation type="submission" date="2023-06" db="EMBL/GenBank/DDBJ databases">
        <title>Genome-scale phylogeny and comparative genomics of the fungal order Sordariales.</title>
        <authorList>
            <consortium name="Lawrence Berkeley National Laboratory"/>
            <person name="Hensen N."/>
            <person name="Bonometti L."/>
            <person name="Westerberg I."/>
            <person name="Brannstrom I.O."/>
            <person name="Guillou S."/>
            <person name="Cros-Aarteil S."/>
            <person name="Calhoun S."/>
            <person name="Haridas S."/>
            <person name="Kuo A."/>
            <person name="Mondo S."/>
            <person name="Pangilinan J."/>
            <person name="Riley R."/>
            <person name="Labutti K."/>
            <person name="Andreopoulos B."/>
            <person name="Lipzen A."/>
            <person name="Chen C."/>
            <person name="Yanf M."/>
            <person name="Daum C."/>
            <person name="Ng V."/>
            <person name="Clum A."/>
            <person name="Steindorff A."/>
            <person name="Ohm R."/>
            <person name="Martin F."/>
            <person name="Silar P."/>
            <person name="Natvig D."/>
            <person name="Lalanne C."/>
            <person name="Gautier V."/>
            <person name="Ament-Velasquez S.L."/>
            <person name="Kruys A."/>
            <person name="Hutchinson M.I."/>
            <person name="Powell A.J."/>
            <person name="Barry K."/>
            <person name="Miller A.N."/>
            <person name="Grigoriev I.V."/>
            <person name="Debuchy R."/>
            <person name="Gladieux P."/>
            <person name="Thoren M.H."/>
            <person name="Johannesson H."/>
        </authorList>
    </citation>
    <scope>NUCLEOTIDE SEQUENCE</scope>
    <source>
        <strain evidence="11">SMH2532-1</strain>
    </source>
</reference>
<sequence>MQERREIQRTLRGMQQEMRENPDEFLQADPTALLDYLKKSDSVIMNVKQTVEAAIDSRGLVIAADLSARRVQRLTSGTAANGVDVDEFVSKCISYMRHGGGIDNDEAVELSSTQRRRRQPNRGAIGNDDDDEVGDDGDMENWAHLGRFAIIPYIRRPALPGFLMGPLSIEKKARKTAVRSAPFKISNLREVRPEEVRAEDLKKSDKNDLTAICLKIYAQLEKFQEYAQNKVEDQLQQLDDNLSDDEQKRKADEIMNEYALRDTGGIDLMRFVVNPRSFAQTVENMFYVSFLIREGKVELQFDDKNLPAIAPMKLDLQEENANSRHAAMRHQAIMSIDMGIWRDIIDAFEIKESIMPHREEEESTGGPGAQGWYS</sequence>
<dbReference type="GO" id="GO:0030915">
    <property type="term" value="C:Smc5-Smc6 complex"/>
    <property type="evidence" value="ECO:0007669"/>
    <property type="project" value="UniProtKB-UniRule"/>
</dbReference>
<keyword evidence="3 7" id="KW-0227">DNA damage</keyword>
<dbReference type="InterPro" id="IPR014854">
    <property type="entry name" value="Nse4_C"/>
</dbReference>
<name>A0AA40CY64_9PEZI</name>
<gene>
    <name evidence="11" type="ORF">B0T16DRAFT_318597</name>
</gene>
<evidence type="ECO:0000256" key="2">
    <source>
        <dbReference type="ARBA" id="ARBA00008997"/>
    </source>
</evidence>
<dbReference type="AlphaFoldDB" id="A0AA40CY64"/>
<keyword evidence="6 7" id="KW-0539">Nucleus</keyword>
<feature type="domain" description="Non-structural maintenance of chromosome element 4 C-terminal" evidence="9">
    <location>
        <begin position="266"/>
        <end position="355"/>
    </location>
</feature>
<comment type="function">
    <text evidence="7">Component of the SMC5-SMC6 complex, that promotes sister chromatid alignment after DNA damage and facilitates double-stranded DNA breaks (DSBs) repair via homologous recombination between sister chromatids.</text>
</comment>
<evidence type="ECO:0000256" key="7">
    <source>
        <dbReference type="RuleBase" id="RU365071"/>
    </source>
</evidence>
<dbReference type="GO" id="GO:0006281">
    <property type="term" value="P:DNA repair"/>
    <property type="evidence" value="ECO:0007669"/>
    <property type="project" value="UniProtKB-UniRule"/>
</dbReference>
<protein>
    <recommendedName>
        <fullName evidence="7">Non-structural maintenance of chromosomes element 4</fullName>
    </recommendedName>
</protein>
<feature type="compositionally biased region" description="Acidic residues" evidence="8">
    <location>
        <begin position="127"/>
        <end position="136"/>
    </location>
</feature>
<keyword evidence="5 7" id="KW-0234">DNA repair</keyword>
<feature type="region of interest" description="Disordered" evidence="8">
    <location>
        <begin position="355"/>
        <end position="374"/>
    </location>
</feature>
<evidence type="ECO:0000313" key="12">
    <source>
        <dbReference type="Proteomes" id="UP001174936"/>
    </source>
</evidence>
<dbReference type="InterPro" id="IPR029225">
    <property type="entry name" value="Nse4_Nse3-bd"/>
</dbReference>
<evidence type="ECO:0000256" key="3">
    <source>
        <dbReference type="ARBA" id="ARBA00022763"/>
    </source>
</evidence>
<comment type="caution">
    <text evidence="11">The sequence shown here is derived from an EMBL/GenBank/DDBJ whole genome shotgun (WGS) entry which is preliminary data.</text>
</comment>
<comment type="subcellular location">
    <subcellularLocation>
        <location evidence="1 7">Nucleus</location>
    </subcellularLocation>
</comment>
<feature type="region of interest" description="Disordered" evidence="8">
    <location>
        <begin position="104"/>
        <end position="136"/>
    </location>
</feature>
<comment type="subunit">
    <text evidence="7">Component of the SMC5-SMC6 complex.</text>
</comment>
<evidence type="ECO:0000256" key="5">
    <source>
        <dbReference type="ARBA" id="ARBA00023204"/>
    </source>
</evidence>
<organism evidence="11 12">
    <name type="scientific">Cercophora newfieldiana</name>
    <dbReference type="NCBI Taxonomy" id="92897"/>
    <lineage>
        <taxon>Eukaryota</taxon>
        <taxon>Fungi</taxon>
        <taxon>Dikarya</taxon>
        <taxon>Ascomycota</taxon>
        <taxon>Pezizomycotina</taxon>
        <taxon>Sordariomycetes</taxon>
        <taxon>Sordariomycetidae</taxon>
        <taxon>Sordariales</taxon>
        <taxon>Lasiosphaeriaceae</taxon>
        <taxon>Cercophora</taxon>
    </lineage>
</organism>
<dbReference type="GO" id="GO:0006310">
    <property type="term" value="P:DNA recombination"/>
    <property type="evidence" value="ECO:0007669"/>
    <property type="project" value="UniProtKB-UniRule"/>
</dbReference>
<evidence type="ECO:0000259" key="9">
    <source>
        <dbReference type="Pfam" id="PF08743"/>
    </source>
</evidence>
<proteinExistence type="inferred from homology"/>
<accession>A0AA40CY64</accession>
<dbReference type="GO" id="GO:0005634">
    <property type="term" value="C:nucleus"/>
    <property type="evidence" value="ECO:0007669"/>
    <property type="project" value="UniProtKB-SubCell"/>
</dbReference>
<dbReference type="PANTHER" id="PTHR16140">
    <property type="entry name" value="NON-STRUCTURAL MAINTENANCE OF CHROMOSOMES ELEMENT 4"/>
    <property type="match status" value="1"/>
</dbReference>
<evidence type="ECO:0000259" key="10">
    <source>
        <dbReference type="Pfam" id="PF15412"/>
    </source>
</evidence>
<feature type="compositionally biased region" description="Gly residues" evidence="8">
    <location>
        <begin position="365"/>
        <end position="374"/>
    </location>
</feature>